<evidence type="ECO:0000256" key="1">
    <source>
        <dbReference type="ARBA" id="ARBA00001974"/>
    </source>
</evidence>
<keyword evidence="14" id="KW-0325">Glycoprotein</keyword>
<evidence type="ECO:0000256" key="2">
    <source>
        <dbReference type="ARBA" id="ARBA00004367"/>
    </source>
</evidence>
<gene>
    <name evidence="17" type="ORF">CLEP1334_LOCUS18573</name>
</gene>
<name>A0A7S0J7G0_9EUKA</name>
<organism evidence="17">
    <name type="scientific">Calcidiscus leptoporus</name>
    <dbReference type="NCBI Taxonomy" id="127549"/>
    <lineage>
        <taxon>Eukaryota</taxon>
        <taxon>Haptista</taxon>
        <taxon>Haptophyta</taxon>
        <taxon>Prymnesiophyceae</taxon>
        <taxon>Coccolithales</taxon>
        <taxon>Calcidiscaceae</taxon>
        <taxon>Calcidiscus</taxon>
    </lineage>
</organism>
<keyword evidence="5" id="KW-0813">Transport</keyword>
<evidence type="ECO:0000256" key="3">
    <source>
        <dbReference type="ARBA" id="ARBA00008277"/>
    </source>
</evidence>
<keyword evidence="10" id="KW-0249">Electron transport</keyword>
<proteinExistence type="inferred from homology"/>
<dbReference type="PANTHER" id="PTHR12613">
    <property type="entry name" value="ERO1-RELATED"/>
    <property type="match status" value="1"/>
</dbReference>
<feature type="signal peptide" evidence="16">
    <location>
        <begin position="1"/>
        <end position="19"/>
    </location>
</feature>
<keyword evidence="15" id="KW-0676">Redox-active center</keyword>
<evidence type="ECO:0000256" key="5">
    <source>
        <dbReference type="ARBA" id="ARBA00022448"/>
    </source>
</evidence>
<protein>
    <recommendedName>
        <fullName evidence="18">Endoplasmic reticulum oxidoreductin 1</fullName>
    </recommendedName>
</protein>
<feature type="chain" id="PRO_5031504940" description="Endoplasmic reticulum oxidoreductin 1" evidence="16">
    <location>
        <begin position="20"/>
        <end position="486"/>
    </location>
</feature>
<dbReference type="GO" id="GO:0015035">
    <property type="term" value="F:protein-disulfide reductase activity"/>
    <property type="evidence" value="ECO:0007669"/>
    <property type="project" value="InterPro"/>
</dbReference>
<keyword evidence="11" id="KW-0560">Oxidoreductase</keyword>
<evidence type="ECO:0000256" key="10">
    <source>
        <dbReference type="ARBA" id="ARBA00022982"/>
    </source>
</evidence>
<evidence type="ECO:0000256" key="6">
    <source>
        <dbReference type="ARBA" id="ARBA00022630"/>
    </source>
</evidence>
<dbReference type="EMBL" id="HBER01036614">
    <property type="protein sequence ID" value="CAD8543286.1"/>
    <property type="molecule type" value="Transcribed_RNA"/>
</dbReference>
<comment type="subcellular location">
    <subcellularLocation>
        <location evidence="2">Endoplasmic reticulum membrane</location>
        <topology evidence="2">Peripheral membrane protein</topology>
        <orientation evidence="2">Lumenal side</orientation>
    </subcellularLocation>
</comment>
<dbReference type="InterPro" id="IPR007266">
    <property type="entry name" value="Ero1"/>
</dbReference>
<evidence type="ECO:0000256" key="4">
    <source>
        <dbReference type="ARBA" id="ARBA00011802"/>
    </source>
</evidence>
<dbReference type="GO" id="GO:0016972">
    <property type="term" value="F:thiol oxidase activity"/>
    <property type="evidence" value="ECO:0007669"/>
    <property type="project" value="InterPro"/>
</dbReference>
<dbReference type="AlphaFoldDB" id="A0A7S0J7G0"/>
<keyword evidence="12" id="KW-0472">Membrane</keyword>
<sequence length="486" mass="53210">MRACVLGATLLALGEATSAIHRAAWHEGCLCELKPNAAAARSDFAMPAIFGTRFFRQQGRVSEFCPCSLETVQRLNSELIAPRLLPLLNRTFFRYFRANLDGECPFWNDTLGKCRLRDCVVDECTADEEERLAACEEEQALGAAPTMESRAEGDEVVYAWTGDAASEGGSGASHYDLAENREQFTGYASADGASRVWGELHAHNSFAPAGCAAPFAPRDLESMPVEHRLFHKLASGMHASVSSHIAANYLLDARTQVWGLELDEYNRRVGAHPERLLNLHFSFLLVLRAVEVASATLAHDFVFASGSSREGAATGRAVRELLASQPEWPLTFDEQAAFAGVRAEGEACCASLPPGSCCAEEVGRRSELLGQFRSRLQNITRLMDCVGCQRCRLWGKLQVHGLSTALRLLYEPRRDVVLQSLRRGDVVALFNLLGRLSHSVEVARLVVPLLQHADCAGCKATAFLAETEEEEATAGGTYSEPWQLFS</sequence>
<evidence type="ECO:0000256" key="15">
    <source>
        <dbReference type="ARBA" id="ARBA00023284"/>
    </source>
</evidence>
<evidence type="ECO:0000256" key="14">
    <source>
        <dbReference type="ARBA" id="ARBA00023180"/>
    </source>
</evidence>
<evidence type="ECO:0000256" key="12">
    <source>
        <dbReference type="ARBA" id="ARBA00023136"/>
    </source>
</evidence>
<evidence type="ECO:0000256" key="16">
    <source>
        <dbReference type="SAM" id="SignalP"/>
    </source>
</evidence>
<evidence type="ECO:0000256" key="8">
    <source>
        <dbReference type="ARBA" id="ARBA00022824"/>
    </source>
</evidence>
<dbReference type="PANTHER" id="PTHR12613:SF0">
    <property type="entry name" value="ERO1-LIKE PROTEIN"/>
    <property type="match status" value="1"/>
</dbReference>
<keyword evidence="6" id="KW-0285">Flavoprotein</keyword>
<dbReference type="InterPro" id="IPR037192">
    <property type="entry name" value="ERO1-like_sf"/>
</dbReference>
<evidence type="ECO:0000256" key="9">
    <source>
        <dbReference type="ARBA" id="ARBA00022827"/>
    </source>
</evidence>
<comment type="cofactor">
    <cofactor evidence="1">
        <name>FAD</name>
        <dbReference type="ChEBI" id="CHEBI:57692"/>
    </cofactor>
</comment>
<evidence type="ECO:0008006" key="18">
    <source>
        <dbReference type="Google" id="ProtNLM"/>
    </source>
</evidence>
<comment type="similarity">
    <text evidence="3">Belongs to the EROs family.</text>
</comment>
<keyword evidence="9" id="KW-0274">FAD</keyword>
<accession>A0A7S0J7G0</accession>
<evidence type="ECO:0000256" key="7">
    <source>
        <dbReference type="ARBA" id="ARBA00022729"/>
    </source>
</evidence>
<evidence type="ECO:0000256" key="11">
    <source>
        <dbReference type="ARBA" id="ARBA00023002"/>
    </source>
</evidence>
<keyword evidence="7 16" id="KW-0732">Signal</keyword>
<reference evidence="17" key="1">
    <citation type="submission" date="2021-01" db="EMBL/GenBank/DDBJ databases">
        <authorList>
            <person name="Corre E."/>
            <person name="Pelletier E."/>
            <person name="Niang G."/>
            <person name="Scheremetjew M."/>
            <person name="Finn R."/>
            <person name="Kale V."/>
            <person name="Holt S."/>
            <person name="Cochrane G."/>
            <person name="Meng A."/>
            <person name="Brown T."/>
            <person name="Cohen L."/>
        </authorList>
    </citation>
    <scope>NUCLEOTIDE SEQUENCE</scope>
    <source>
        <strain evidence="17">RCC1130</strain>
    </source>
</reference>
<dbReference type="GO" id="GO:0034975">
    <property type="term" value="P:protein folding in endoplasmic reticulum"/>
    <property type="evidence" value="ECO:0007669"/>
    <property type="project" value="InterPro"/>
</dbReference>
<evidence type="ECO:0000313" key="17">
    <source>
        <dbReference type="EMBL" id="CAD8543286.1"/>
    </source>
</evidence>
<dbReference type="Pfam" id="PF04137">
    <property type="entry name" value="ERO1"/>
    <property type="match status" value="1"/>
</dbReference>
<dbReference type="GO" id="GO:0005789">
    <property type="term" value="C:endoplasmic reticulum membrane"/>
    <property type="evidence" value="ECO:0007669"/>
    <property type="project" value="UniProtKB-SubCell"/>
</dbReference>
<evidence type="ECO:0000256" key="13">
    <source>
        <dbReference type="ARBA" id="ARBA00023157"/>
    </source>
</evidence>
<dbReference type="GO" id="GO:0071949">
    <property type="term" value="F:FAD binding"/>
    <property type="evidence" value="ECO:0007669"/>
    <property type="project" value="InterPro"/>
</dbReference>
<keyword evidence="13" id="KW-1015">Disulfide bond</keyword>
<dbReference type="SUPFAM" id="SSF110019">
    <property type="entry name" value="ERO1-like"/>
    <property type="match status" value="1"/>
</dbReference>
<keyword evidence="8" id="KW-0256">Endoplasmic reticulum</keyword>
<comment type="subunit">
    <text evidence="4">May function both as a monomer and a homodimer.</text>
</comment>